<dbReference type="GO" id="GO:0003677">
    <property type="term" value="F:DNA binding"/>
    <property type="evidence" value="ECO:0007669"/>
    <property type="project" value="InterPro"/>
</dbReference>
<name>X5GE93_9VIRU</name>
<dbReference type="InterPro" id="IPR002104">
    <property type="entry name" value="Integrase_catalytic"/>
</dbReference>
<organism evidence="5">
    <name type="scientific">Nilaparvata lugens endogenous nudivirus</name>
    <dbReference type="NCBI Taxonomy" id="1487700"/>
    <lineage>
        <taxon>Viruses</taxon>
        <taxon>Viruses incertae sedis</taxon>
        <taxon>Naldaviricetes</taxon>
        <taxon>Lefavirales</taxon>
        <taxon>Nudiviridae</taxon>
    </lineage>
</organism>
<dbReference type="EMBL" id="KJ566573">
    <property type="protein sequence ID" value="AHW98291.1"/>
    <property type="molecule type" value="Genomic_DNA"/>
</dbReference>
<feature type="region of interest" description="Disordered" evidence="3">
    <location>
        <begin position="356"/>
        <end position="394"/>
    </location>
</feature>
<feature type="domain" description="Tyr recombinase" evidence="4">
    <location>
        <begin position="148"/>
        <end position="311"/>
    </location>
</feature>
<proteinExistence type="inferred from homology"/>
<dbReference type="Gene3D" id="1.10.443.10">
    <property type="entry name" value="Intergrase catalytic core"/>
    <property type="match status" value="1"/>
</dbReference>
<sequence>MRKDVYSKTLIEIGSLVGAGTNASFDPERLSGSTVHSLVSHINLLKRNNIPLVESVITNDVHKLLDSLKLKNGKPLKDSYKFQIGMTIKRLFPNVAVDLRRYNRNRIYEPTRVSSPHFMANVMKIIKSASQLVKKTYKSGITDIGVYNTALVILLSISTSLRITEILQLKMTDIPLIRNRQSVNIRTKGSTKPRTFMPNETLLSVLLAIEHQRSTIVDYMSLQVADMHVLKMQDRLRKNFIVLCSESYMRRKLKELAAPVIKLPDNNRNILGFNIFRRATTTLLVSEGGHDVAQAINNHSDLNTTLKHYNVQSVQASEDAFNRLETMRRELFPKPLITANDVRLRQVNRQPITSMEIDMNMDDDDDDDVNSNNYRQVHVLPDSPPPSNAPAQLF</sequence>
<reference evidence="5" key="1">
    <citation type="journal article" date="2014" name="J. Virol.">
        <title>Brown planthopper nudivirus DNA integrated in its host genome.</title>
        <authorList>
            <person name="Cheng R.L."/>
            <person name="Xi Y."/>
            <person name="Lou Y.H."/>
            <person name="Wang Z."/>
            <person name="Xu J.Y."/>
            <person name="Xu H.J."/>
            <person name="Zhang C.X."/>
        </authorList>
    </citation>
    <scope>NUCLEOTIDE SEQUENCE</scope>
    <source>
        <strain evidence="5">Hangzhou</strain>
    </source>
</reference>
<evidence type="ECO:0000313" key="5">
    <source>
        <dbReference type="EMBL" id="AHW98291.1"/>
    </source>
</evidence>
<dbReference type="GO" id="GO:0006310">
    <property type="term" value="P:DNA recombination"/>
    <property type="evidence" value="ECO:0007669"/>
    <property type="project" value="UniProtKB-KW"/>
</dbReference>
<dbReference type="InterPro" id="IPR013762">
    <property type="entry name" value="Integrase-like_cat_sf"/>
</dbReference>
<evidence type="ECO:0000256" key="2">
    <source>
        <dbReference type="ARBA" id="ARBA00023172"/>
    </source>
</evidence>
<keyword evidence="2" id="KW-0233">DNA recombination</keyword>
<evidence type="ECO:0000256" key="3">
    <source>
        <dbReference type="SAM" id="MobiDB-lite"/>
    </source>
</evidence>
<reference evidence="5" key="2">
    <citation type="submission" date="2014-03" db="EMBL/GenBank/DDBJ databases">
        <authorList>
            <person name="Cheng R."/>
            <person name="Zhang C.-X."/>
        </authorList>
    </citation>
    <scope>NUCLEOTIDE SEQUENCE</scope>
    <source>
        <strain evidence="5">Hangzhou</strain>
    </source>
</reference>
<dbReference type="InterPro" id="IPR011010">
    <property type="entry name" value="DNA_brk_join_enz"/>
</dbReference>
<evidence type="ECO:0000259" key="4">
    <source>
        <dbReference type="Pfam" id="PF00589"/>
    </source>
</evidence>
<dbReference type="GO" id="GO:0015074">
    <property type="term" value="P:DNA integration"/>
    <property type="evidence" value="ECO:0007669"/>
    <property type="project" value="InterPro"/>
</dbReference>
<evidence type="ECO:0000256" key="1">
    <source>
        <dbReference type="ARBA" id="ARBA00008857"/>
    </source>
</evidence>
<dbReference type="Pfam" id="PF00589">
    <property type="entry name" value="Phage_integrase"/>
    <property type="match status" value="1"/>
</dbReference>
<protein>
    <submittedName>
        <fullName evidence="5">VLF-1</fullName>
    </submittedName>
</protein>
<feature type="compositionally biased region" description="Acidic residues" evidence="3">
    <location>
        <begin position="359"/>
        <end position="369"/>
    </location>
</feature>
<dbReference type="SUPFAM" id="SSF56349">
    <property type="entry name" value="DNA breaking-rejoining enzymes"/>
    <property type="match status" value="1"/>
</dbReference>
<accession>X5GE93</accession>
<comment type="similarity">
    <text evidence="1">Belongs to the 'phage' integrase family.</text>
</comment>